<feature type="transmembrane region" description="Helical" evidence="1">
    <location>
        <begin position="101"/>
        <end position="120"/>
    </location>
</feature>
<feature type="transmembrane region" description="Helical" evidence="1">
    <location>
        <begin position="375"/>
        <end position="394"/>
    </location>
</feature>
<keyword evidence="1" id="KW-1133">Transmembrane helix</keyword>
<keyword evidence="1" id="KW-0472">Membrane</keyword>
<comment type="caution">
    <text evidence="2">The sequence shown here is derived from an EMBL/GenBank/DDBJ whole genome shotgun (WGS) entry which is preliminary data.</text>
</comment>
<feature type="transmembrane region" description="Helical" evidence="1">
    <location>
        <begin position="277"/>
        <end position="293"/>
    </location>
</feature>
<dbReference type="Proteomes" id="UP000319804">
    <property type="component" value="Unassembled WGS sequence"/>
</dbReference>
<feature type="transmembrane region" description="Helical" evidence="1">
    <location>
        <begin position="59"/>
        <end position="80"/>
    </location>
</feature>
<organism evidence="2 3">
    <name type="scientific">Microbacterium lacticum</name>
    <dbReference type="NCBI Taxonomy" id="33885"/>
    <lineage>
        <taxon>Bacteria</taxon>
        <taxon>Bacillati</taxon>
        <taxon>Actinomycetota</taxon>
        <taxon>Actinomycetes</taxon>
        <taxon>Micrococcales</taxon>
        <taxon>Microbacteriaceae</taxon>
        <taxon>Microbacterium</taxon>
    </lineage>
</organism>
<sequence>MSWLTLVAVALVTIAVLLVIGVALARIIGLRSFTAIAVAPAFTMTVIAIASIVMPWLHIPWGIIGVLAVAILIGAVLALVRWATRRWQPVAEQRERGAFDPWLLAGLLIAVALLSARVIATIQEPDRISQTYDNVFHLNAVRWVLDTGSASALDIGYMTNPGGSPSFYPSAWHGLVALVVQLTGASIPIAINGAVLAIAAFVTPLGLLFLSRTLFGRSVAISVATGVVTASVPLSLLLMDYGVLYPFQLGVALLPIALAVSARLLRLATANNELGTLWWAIALVGLMPGLALVHPGAVMAWLALSAPLALVFVITRWRSHPSRRARTALLAGSATYLLVSAGMLYALRPPALARGWQPEINVNEALVRVVTVHPWYPYAPLLVAVAVAVGLVAAVRRADRSSLSSVGIYAVAAFLYVVAAAIPFPVRDLFTASWYNNIPRLAALLYVAVIPVAAYGAAVAWSFTERATNSASMRPYVGRTVAVLVLLAAFVLSQVGPLSAMPQAQRAASASFALTPDSPLLSSDEAALLKRLDEHVPADAVIAGNPWTGTSVAYALTGRHVLMPHIQMVISDDLAEVNDDLRDATPGSAVCAAVANLGVEYVLDFGSREVHGARHIFDGLQDLKDSTAVRLVDSQGDARLYQVVGCDR</sequence>
<keyword evidence="3" id="KW-1185">Reference proteome</keyword>
<accession>A0A4Y3UJ40</accession>
<evidence type="ECO:0000256" key="1">
    <source>
        <dbReference type="SAM" id="Phobius"/>
    </source>
</evidence>
<feature type="transmembrane region" description="Helical" evidence="1">
    <location>
        <begin position="444"/>
        <end position="464"/>
    </location>
</feature>
<feature type="transmembrane region" description="Helical" evidence="1">
    <location>
        <begin position="245"/>
        <end position="265"/>
    </location>
</feature>
<dbReference type="AlphaFoldDB" id="A0A4Y3UJ40"/>
<evidence type="ECO:0000313" key="3">
    <source>
        <dbReference type="Proteomes" id="UP000319804"/>
    </source>
</evidence>
<feature type="transmembrane region" description="Helical" evidence="1">
    <location>
        <begin position="476"/>
        <end position="496"/>
    </location>
</feature>
<feature type="transmembrane region" description="Helical" evidence="1">
    <location>
        <begin position="6"/>
        <end position="25"/>
    </location>
</feature>
<dbReference type="Pfam" id="PF20176">
    <property type="entry name" value="DUF6541"/>
    <property type="match status" value="1"/>
</dbReference>
<feature type="transmembrane region" description="Helical" evidence="1">
    <location>
        <begin position="32"/>
        <end position="53"/>
    </location>
</feature>
<feature type="transmembrane region" description="Helical" evidence="1">
    <location>
        <begin position="189"/>
        <end position="210"/>
    </location>
</feature>
<dbReference type="InterPro" id="IPR046671">
    <property type="entry name" value="DUF6541"/>
</dbReference>
<reference evidence="2 3" key="1">
    <citation type="submission" date="2019-06" db="EMBL/GenBank/DDBJ databases">
        <title>Sequencing the genomes of 1000 actinobacteria strains.</title>
        <authorList>
            <person name="Klenk H.-P."/>
        </authorList>
    </citation>
    <scope>NUCLEOTIDE SEQUENCE [LARGE SCALE GENOMIC DNA]</scope>
    <source>
        <strain evidence="2 3">DSM 20427</strain>
    </source>
</reference>
<gene>
    <name evidence="2" type="ORF">FHX68_1703</name>
</gene>
<evidence type="ECO:0008006" key="4">
    <source>
        <dbReference type="Google" id="ProtNLM"/>
    </source>
</evidence>
<dbReference type="OrthoDB" id="3169698at2"/>
<protein>
    <recommendedName>
        <fullName evidence="4">4-amino-4-deoxy-L-arabinose transferase-like glycosyltransferase</fullName>
    </recommendedName>
</protein>
<dbReference type="EMBL" id="VFPS01000002">
    <property type="protein sequence ID" value="TQM98981.1"/>
    <property type="molecule type" value="Genomic_DNA"/>
</dbReference>
<feature type="transmembrane region" description="Helical" evidence="1">
    <location>
        <begin position="329"/>
        <end position="347"/>
    </location>
</feature>
<evidence type="ECO:0000313" key="2">
    <source>
        <dbReference type="EMBL" id="TQM98981.1"/>
    </source>
</evidence>
<dbReference type="RefSeq" id="WP_141380214.1">
    <property type="nucleotide sequence ID" value="NZ_BJNA01000017.1"/>
</dbReference>
<feature type="transmembrane region" description="Helical" evidence="1">
    <location>
        <begin position="406"/>
        <end position="424"/>
    </location>
</feature>
<name>A0A4Y3UJ40_9MICO</name>
<feature type="transmembrane region" description="Helical" evidence="1">
    <location>
        <begin position="219"/>
        <end position="239"/>
    </location>
</feature>
<keyword evidence="1" id="KW-0812">Transmembrane</keyword>
<proteinExistence type="predicted"/>
<feature type="transmembrane region" description="Helical" evidence="1">
    <location>
        <begin position="299"/>
        <end position="317"/>
    </location>
</feature>